<feature type="compositionally biased region" description="Basic and acidic residues" evidence="1">
    <location>
        <begin position="57"/>
        <end position="69"/>
    </location>
</feature>
<name>A0A498MK38_LABRO</name>
<evidence type="ECO:0000256" key="1">
    <source>
        <dbReference type="SAM" id="MobiDB-lite"/>
    </source>
</evidence>
<dbReference type="Proteomes" id="UP000290572">
    <property type="component" value="Unassembled WGS sequence"/>
</dbReference>
<keyword evidence="3" id="KW-1185">Reference proteome</keyword>
<feature type="region of interest" description="Disordered" evidence="1">
    <location>
        <begin position="1"/>
        <end position="105"/>
    </location>
</feature>
<feature type="compositionally biased region" description="Basic and acidic residues" evidence="1">
    <location>
        <begin position="27"/>
        <end position="44"/>
    </location>
</feature>
<reference evidence="2 3" key="1">
    <citation type="submission" date="2018-03" db="EMBL/GenBank/DDBJ databases">
        <title>Draft genome sequence of Rohu Carp (Labeo rohita).</title>
        <authorList>
            <person name="Das P."/>
            <person name="Kushwaha B."/>
            <person name="Joshi C.G."/>
            <person name="Kumar D."/>
            <person name="Nagpure N.S."/>
            <person name="Sahoo L."/>
            <person name="Das S.P."/>
            <person name="Bit A."/>
            <person name="Patnaik S."/>
            <person name="Meher P.K."/>
            <person name="Jayasankar P."/>
            <person name="Koringa P.G."/>
            <person name="Patel N.V."/>
            <person name="Hinsu A.T."/>
            <person name="Kumar R."/>
            <person name="Pandey M."/>
            <person name="Agarwal S."/>
            <person name="Srivastava S."/>
            <person name="Singh M."/>
            <person name="Iquebal M.A."/>
            <person name="Jaiswal S."/>
            <person name="Angadi U.B."/>
            <person name="Kumar N."/>
            <person name="Raza M."/>
            <person name="Shah T.M."/>
            <person name="Rai A."/>
            <person name="Jena J.K."/>
        </authorList>
    </citation>
    <scope>NUCLEOTIDE SEQUENCE [LARGE SCALE GENOMIC DNA]</scope>
    <source>
        <strain evidence="2">DASCIFA01</strain>
        <tissue evidence="2">Testis</tissue>
    </source>
</reference>
<organism evidence="2 3">
    <name type="scientific">Labeo rohita</name>
    <name type="common">Indian major carp</name>
    <name type="synonym">Cyprinus rohita</name>
    <dbReference type="NCBI Taxonomy" id="84645"/>
    <lineage>
        <taxon>Eukaryota</taxon>
        <taxon>Metazoa</taxon>
        <taxon>Chordata</taxon>
        <taxon>Craniata</taxon>
        <taxon>Vertebrata</taxon>
        <taxon>Euteleostomi</taxon>
        <taxon>Actinopterygii</taxon>
        <taxon>Neopterygii</taxon>
        <taxon>Teleostei</taxon>
        <taxon>Ostariophysi</taxon>
        <taxon>Cypriniformes</taxon>
        <taxon>Cyprinidae</taxon>
        <taxon>Labeoninae</taxon>
        <taxon>Labeonini</taxon>
        <taxon>Labeo</taxon>
    </lineage>
</organism>
<accession>A0A498MK38</accession>
<sequence length="135" mass="14771">MLANPNKSKMGETNSLRHGGGRKRRTMEKMKSEREQQRGKRGGEETGTMAVSVPERTPGREEGGVEEWRAQPYKDGPVPQKGEKTNTTHPERSASEPLLYTPLFPGYPTPPEAGLMDIPAIFSPLSSLSGDCTST</sequence>
<evidence type="ECO:0000313" key="2">
    <source>
        <dbReference type="EMBL" id="RXN20183.1"/>
    </source>
</evidence>
<dbReference type="AlphaFoldDB" id="A0A498MK38"/>
<dbReference type="EMBL" id="QBIY01012649">
    <property type="protein sequence ID" value="RXN20183.1"/>
    <property type="molecule type" value="Genomic_DNA"/>
</dbReference>
<feature type="compositionally biased region" description="Polar residues" evidence="1">
    <location>
        <begin position="1"/>
        <end position="16"/>
    </location>
</feature>
<comment type="caution">
    <text evidence="2">The sequence shown here is derived from an EMBL/GenBank/DDBJ whole genome shotgun (WGS) entry which is preliminary data.</text>
</comment>
<proteinExistence type="predicted"/>
<protein>
    <submittedName>
        <fullName evidence="2">Uncharacterized protein</fullName>
    </submittedName>
</protein>
<evidence type="ECO:0000313" key="3">
    <source>
        <dbReference type="Proteomes" id="UP000290572"/>
    </source>
</evidence>
<gene>
    <name evidence="2" type="ORF">ROHU_025221</name>
</gene>
<feature type="compositionally biased region" description="Basic and acidic residues" evidence="1">
    <location>
        <begin position="81"/>
        <end position="94"/>
    </location>
</feature>